<name>A0A485K4U9_9STRA</name>
<reference evidence="3 4" key="1">
    <citation type="submission" date="2019-03" db="EMBL/GenBank/DDBJ databases">
        <authorList>
            <person name="Gaulin E."/>
            <person name="Dumas B."/>
        </authorList>
    </citation>
    <scope>NUCLEOTIDE SEQUENCE [LARGE SCALE GENOMIC DNA]</scope>
    <source>
        <strain evidence="3">CBS 568.67</strain>
    </source>
</reference>
<reference evidence="2" key="2">
    <citation type="submission" date="2019-06" db="EMBL/GenBank/DDBJ databases">
        <title>Genomics analysis of Aphanomyces spp. identifies a new class of oomycete effector associated with host adaptation.</title>
        <authorList>
            <person name="Gaulin E."/>
        </authorList>
    </citation>
    <scope>NUCLEOTIDE SEQUENCE</scope>
    <source>
        <strain evidence="2">CBS 578.67</strain>
    </source>
</reference>
<dbReference type="AlphaFoldDB" id="A0A485K4U9"/>
<dbReference type="Proteomes" id="UP000332933">
    <property type="component" value="Unassembled WGS sequence"/>
</dbReference>
<feature type="region of interest" description="Disordered" evidence="1">
    <location>
        <begin position="1"/>
        <end position="43"/>
    </location>
</feature>
<feature type="compositionally biased region" description="Acidic residues" evidence="1">
    <location>
        <begin position="13"/>
        <end position="26"/>
    </location>
</feature>
<evidence type="ECO:0000313" key="2">
    <source>
        <dbReference type="EMBL" id="KAF0719714.1"/>
    </source>
</evidence>
<evidence type="ECO:0000313" key="4">
    <source>
        <dbReference type="Proteomes" id="UP000332933"/>
    </source>
</evidence>
<protein>
    <submittedName>
        <fullName evidence="3">Aste57867_836 protein</fullName>
    </submittedName>
</protein>
<accession>A0A485K4U9</accession>
<evidence type="ECO:0000256" key="1">
    <source>
        <dbReference type="SAM" id="MobiDB-lite"/>
    </source>
</evidence>
<organism evidence="3 4">
    <name type="scientific">Aphanomyces stellatus</name>
    <dbReference type="NCBI Taxonomy" id="120398"/>
    <lineage>
        <taxon>Eukaryota</taxon>
        <taxon>Sar</taxon>
        <taxon>Stramenopiles</taxon>
        <taxon>Oomycota</taxon>
        <taxon>Saprolegniomycetes</taxon>
        <taxon>Saprolegniales</taxon>
        <taxon>Verrucalvaceae</taxon>
        <taxon>Aphanomyces</taxon>
    </lineage>
</organism>
<feature type="compositionally biased region" description="Basic and acidic residues" evidence="1">
    <location>
        <begin position="1"/>
        <end position="12"/>
    </location>
</feature>
<keyword evidence="4" id="KW-1185">Reference proteome</keyword>
<sequence>MQVRSRDGHSADDAVDLTFDDDDGNDDMPATKVESPLVKDEPTPTIIDEHISVKEELVAGASNVDVIITPNDSSDTETDDEGLMWESAASRRRYRAAVKTGLWLYTRV</sequence>
<dbReference type="EMBL" id="VJMH01000052">
    <property type="protein sequence ID" value="KAF0719714.1"/>
    <property type="molecule type" value="Genomic_DNA"/>
</dbReference>
<gene>
    <name evidence="3" type="primary">Aste57867_836</name>
    <name evidence="2" type="ORF">As57867_000835</name>
    <name evidence="3" type="ORF">ASTE57867_836</name>
</gene>
<dbReference type="EMBL" id="CAADRA010000052">
    <property type="protein sequence ID" value="VFT78060.1"/>
    <property type="molecule type" value="Genomic_DNA"/>
</dbReference>
<evidence type="ECO:0000313" key="3">
    <source>
        <dbReference type="EMBL" id="VFT78060.1"/>
    </source>
</evidence>
<proteinExistence type="predicted"/>